<feature type="domain" description="Glycosyl hydrolase family 13 catalytic" evidence="3">
    <location>
        <begin position="215"/>
        <end position="573"/>
    </location>
</feature>
<reference evidence="4" key="1">
    <citation type="submission" date="2021-01" db="EMBL/GenBank/DDBJ databases">
        <title>Fulvivirga kasyanovii gen. nov., sp nov., a novel member of the phylum Bacteroidetes isolated from seawater in a mussel farm.</title>
        <authorList>
            <person name="Zhao L.-H."/>
            <person name="Wang Z.-J."/>
        </authorList>
    </citation>
    <scope>NUCLEOTIDE SEQUENCE</scope>
    <source>
        <strain evidence="4">29W222</strain>
    </source>
</reference>
<name>A0A937G403_9BACT</name>
<keyword evidence="5" id="KW-1185">Reference proteome</keyword>
<dbReference type="CDD" id="cd11338">
    <property type="entry name" value="AmyAc_CMD"/>
    <property type="match status" value="1"/>
</dbReference>
<dbReference type="EMBL" id="JAEUGD010000067">
    <property type="protein sequence ID" value="MBL6449603.1"/>
    <property type="molecule type" value="Genomic_DNA"/>
</dbReference>
<dbReference type="GO" id="GO:0016798">
    <property type="term" value="F:hydrolase activity, acting on glycosyl bonds"/>
    <property type="evidence" value="ECO:0007669"/>
    <property type="project" value="UniProtKB-KW"/>
</dbReference>
<dbReference type="Pfam" id="PF00128">
    <property type="entry name" value="Alpha-amylase"/>
    <property type="match status" value="1"/>
</dbReference>
<dbReference type="InterPro" id="IPR017853">
    <property type="entry name" value="GH"/>
</dbReference>
<dbReference type="SUPFAM" id="SSF51445">
    <property type="entry name" value="(Trans)glycosidases"/>
    <property type="match status" value="1"/>
</dbReference>
<proteinExistence type="predicted"/>
<dbReference type="PANTHER" id="PTHR10357:SF210">
    <property type="entry name" value="MALTODEXTRIN GLUCOSIDASE"/>
    <property type="match status" value="1"/>
</dbReference>
<dbReference type="SMART" id="SM00642">
    <property type="entry name" value="Aamy"/>
    <property type="match status" value="1"/>
</dbReference>
<evidence type="ECO:0000256" key="2">
    <source>
        <dbReference type="ARBA" id="ARBA00023295"/>
    </source>
</evidence>
<dbReference type="Proteomes" id="UP000614216">
    <property type="component" value="Unassembled WGS sequence"/>
</dbReference>
<evidence type="ECO:0000313" key="5">
    <source>
        <dbReference type="Proteomes" id="UP000614216"/>
    </source>
</evidence>
<dbReference type="GO" id="GO:0005975">
    <property type="term" value="P:carbohydrate metabolic process"/>
    <property type="evidence" value="ECO:0007669"/>
    <property type="project" value="InterPro"/>
</dbReference>
<evidence type="ECO:0000259" key="3">
    <source>
        <dbReference type="SMART" id="SM00642"/>
    </source>
</evidence>
<accession>A0A937G403</accession>
<dbReference type="Gene3D" id="3.90.400.10">
    <property type="entry name" value="Oligo-1,6-glucosidase, Domain 2"/>
    <property type="match status" value="1"/>
</dbReference>
<dbReference type="PANTHER" id="PTHR10357">
    <property type="entry name" value="ALPHA-AMYLASE FAMILY MEMBER"/>
    <property type="match status" value="1"/>
</dbReference>
<keyword evidence="2" id="KW-0326">Glycosidase</keyword>
<dbReference type="RefSeq" id="WP_202859151.1">
    <property type="nucleotide sequence ID" value="NZ_JAEUGD010000067.1"/>
</dbReference>
<keyword evidence="1 4" id="KW-0378">Hydrolase</keyword>
<evidence type="ECO:0000313" key="4">
    <source>
        <dbReference type="EMBL" id="MBL6449603.1"/>
    </source>
</evidence>
<organism evidence="4 5">
    <name type="scientific">Fulvivirga marina</name>
    <dbReference type="NCBI Taxonomy" id="2494733"/>
    <lineage>
        <taxon>Bacteria</taxon>
        <taxon>Pseudomonadati</taxon>
        <taxon>Bacteroidota</taxon>
        <taxon>Cytophagia</taxon>
        <taxon>Cytophagales</taxon>
        <taxon>Fulvivirgaceae</taxon>
        <taxon>Fulvivirga</taxon>
    </lineage>
</organism>
<dbReference type="AlphaFoldDB" id="A0A937G403"/>
<gene>
    <name evidence="4" type="ORF">JMN32_25050</name>
</gene>
<dbReference type="InterPro" id="IPR006047">
    <property type="entry name" value="GH13_cat_dom"/>
</dbReference>
<dbReference type="InterPro" id="IPR045857">
    <property type="entry name" value="O16G_dom_2"/>
</dbReference>
<protein>
    <submittedName>
        <fullName evidence="4">Glycoside hydrolase family 13 protein</fullName>
    </submittedName>
</protein>
<dbReference type="Gene3D" id="3.20.20.80">
    <property type="entry name" value="Glycosidases"/>
    <property type="match status" value="1"/>
</dbReference>
<comment type="caution">
    <text evidence="4">The sequence shown here is derived from an EMBL/GenBank/DDBJ whole genome shotgun (WGS) entry which is preliminary data.</text>
</comment>
<sequence length="663" mass="77767">MDKTLIRKEILYISSDPTVTEVHVGVFPVKGRYFRKPMECRQPGIFELKVDLPRGKSFIHYFLNKDFTKPVNSELTMISVYDSHKRSPLILETEPFSPLQFENSSACISHIKDDIWEIRAITHHGWIEEVVLETREKSYSLTRFFQYKNKSFWKTRVRLQGEYLHYHLKIAGVRQVRYYHPGSMLSADVQENNLFVFDLKSNYKSETGTQLFGYQVFPDRFHRTKEEPVEKHLESWGETPDYYKFFGGTIKGIISKLDYIASIGAEFIYLNPVFHSKSYHRYDCIDYFKVDPLLGNEEDLKNLVEELHSRGMKLILDIGLNHCSTDFFAFKDVLENGENSAYRNWFEISSFPLIEGSHCNYSCWHGYRELPQFNLKNPEVEAYFLKVVEKWIGDYHVDGWRLDVCTEMPESFIQRFVARTREINAEALIVAESWHFDENIFSRSCAINGFTNYALYLDVLTPFFIKGSISVRMLVYKMLEVYYRNSYRFSRDSWNFLSNHDVARFYSLLNIKDLYEPALTLLFALPGTPVLYYGEEKGMEGLGDPLNRRCMEFDDIDAEYRTKRFVTYLSQIRSEHSEIFKNGSLSFSSVDSSKKRLILERSFEGESLYFLFNFSDGTTIFSIDGKEINLEPYRVEIVFSANGSVSRMITDTLKDTRNPINII</sequence>
<evidence type="ECO:0000256" key="1">
    <source>
        <dbReference type="ARBA" id="ARBA00022801"/>
    </source>
</evidence>